<evidence type="ECO:0000313" key="1">
    <source>
        <dbReference type="EMBL" id="GAA4328040.1"/>
    </source>
</evidence>
<sequence length="87" mass="9942">MLSAEAFNRLPLPRRWAILEDYGTHLHLVRFSGRRQLNLFALDSFYCEVSYNADLDKLLGAQAFRVEDARLDQYLQDVNIAGLLAGV</sequence>
<dbReference type="Proteomes" id="UP001501725">
    <property type="component" value="Unassembled WGS sequence"/>
</dbReference>
<protein>
    <submittedName>
        <fullName evidence="1">Uncharacterized protein</fullName>
    </submittedName>
</protein>
<evidence type="ECO:0000313" key="2">
    <source>
        <dbReference type="Proteomes" id="UP001501725"/>
    </source>
</evidence>
<proteinExistence type="predicted"/>
<accession>A0ABP8GPK6</accession>
<name>A0ABP8GPK6_9BACT</name>
<dbReference type="RefSeq" id="WP_345255170.1">
    <property type="nucleotide sequence ID" value="NZ_BAABGY010000007.1"/>
</dbReference>
<reference evidence="2" key="1">
    <citation type="journal article" date="2019" name="Int. J. Syst. Evol. Microbiol.">
        <title>The Global Catalogue of Microorganisms (GCM) 10K type strain sequencing project: providing services to taxonomists for standard genome sequencing and annotation.</title>
        <authorList>
            <consortium name="The Broad Institute Genomics Platform"/>
            <consortium name="The Broad Institute Genome Sequencing Center for Infectious Disease"/>
            <person name="Wu L."/>
            <person name="Ma J."/>
        </authorList>
    </citation>
    <scope>NUCLEOTIDE SEQUENCE [LARGE SCALE GENOMIC DNA]</scope>
    <source>
        <strain evidence="2">JCM 17919</strain>
    </source>
</reference>
<gene>
    <name evidence="1" type="ORF">GCM10023184_17670</name>
</gene>
<organism evidence="1 2">
    <name type="scientific">Flaviaesturariibacter amylovorans</name>
    <dbReference type="NCBI Taxonomy" id="1084520"/>
    <lineage>
        <taxon>Bacteria</taxon>
        <taxon>Pseudomonadati</taxon>
        <taxon>Bacteroidota</taxon>
        <taxon>Chitinophagia</taxon>
        <taxon>Chitinophagales</taxon>
        <taxon>Chitinophagaceae</taxon>
        <taxon>Flaviaestuariibacter</taxon>
    </lineage>
</organism>
<dbReference type="EMBL" id="BAABGY010000007">
    <property type="protein sequence ID" value="GAA4328040.1"/>
    <property type="molecule type" value="Genomic_DNA"/>
</dbReference>
<keyword evidence="2" id="KW-1185">Reference proteome</keyword>
<comment type="caution">
    <text evidence="1">The sequence shown here is derived from an EMBL/GenBank/DDBJ whole genome shotgun (WGS) entry which is preliminary data.</text>
</comment>